<evidence type="ECO:0000256" key="8">
    <source>
        <dbReference type="PROSITE-ProRule" id="PRU00607"/>
    </source>
</evidence>
<dbReference type="InterPro" id="IPR015527">
    <property type="entry name" value="Pept_C26_g-glut_hydrolase"/>
</dbReference>
<evidence type="ECO:0000256" key="7">
    <source>
        <dbReference type="PIRSR" id="PIRSR615527-1"/>
    </source>
</evidence>
<evidence type="ECO:0000256" key="4">
    <source>
        <dbReference type="ARBA" id="ARBA00022525"/>
    </source>
</evidence>
<dbReference type="GO" id="GO:0046900">
    <property type="term" value="P:tetrahydrofolylpolyglutamate metabolic process"/>
    <property type="evidence" value="ECO:0007669"/>
    <property type="project" value="TreeGrafter"/>
</dbReference>
<dbReference type="Pfam" id="PF07722">
    <property type="entry name" value="Peptidase_C26"/>
    <property type="match status" value="1"/>
</dbReference>
<evidence type="ECO:0000256" key="9">
    <source>
        <dbReference type="SAM" id="Phobius"/>
    </source>
</evidence>
<accession>A0A485LFL6</accession>
<feature type="active site" description="Proton donor" evidence="7">
    <location>
        <position position="272"/>
    </location>
</feature>
<feature type="transmembrane region" description="Helical" evidence="9">
    <location>
        <begin position="27"/>
        <end position="48"/>
    </location>
</feature>
<keyword evidence="6 8" id="KW-0378">Hydrolase</keyword>
<dbReference type="OrthoDB" id="64220at2759"/>
<gene>
    <name evidence="11" type="primary">Aste57867_20658</name>
    <name evidence="10" type="ORF">As57867_020590</name>
    <name evidence="11" type="ORF">ASTE57867_20658</name>
</gene>
<dbReference type="PRINTS" id="PR00096">
    <property type="entry name" value="GATASE"/>
</dbReference>
<organism evidence="11 12">
    <name type="scientific">Aphanomyces stellatus</name>
    <dbReference type="NCBI Taxonomy" id="120398"/>
    <lineage>
        <taxon>Eukaryota</taxon>
        <taxon>Sar</taxon>
        <taxon>Stramenopiles</taxon>
        <taxon>Oomycota</taxon>
        <taxon>Saprolegniomycetes</taxon>
        <taxon>Saprolegniales</taxon>
        <taxon>Verrucalvaceae</taxon>
        <taxon>Aphanomyces</taxon>
    </lineage>
</organism>
<dbReference type="PROSITE" id="PS51273">
    <property type="entry name" value="GATASE_TYPE_1"/>
    <property type="match status" value="1"/>
</dbReference>
<reference evidence="10" key="2">
    <citation type="submission" date="2019-06" db="EMBL/GenBank/DDBJ databases">
        <title>Genomics analysis of Aphanomyces spp. identifies a new class of oomycete effector associated with host adaptation.</title>
        <authorList>
            <person name="Gaulin E."/>
        </authorList>
    </citation>
    <scope>NUCLEOTIDE SEQUENCE</scope>
    <source>
        <strain evidence="10">CBS 578.67</strain>
    </source>
</reference>
<dbReference type="GO" id="GO:0005773">
    <property type="term" value="C:vacuole"/>
    <property type="evidence" value="ECO:0007669"/>
    <property type="project" value="TreeGrafter"/>
</dbReference>
<dbReference type="PROSITE" id="PS51275">
    <property type="entry name" value="PEPTIDASE_C26_GGH"/>
    <property type="match status" value="1"/>
</dbReference>
<keyword evidence="12" id="KW-1185">Reference proteome</keyword>
<dbReference type="SUPFAM" id="SSF52317">
    <property type="entry name" value="Class I glutamine amidotransferase-like"/>
    <property type="match status" value="1"/>
</dbReference>
<keyword evidence="4" id="KW-0964">Secreted</keyword>
<feature type="active site" description="Nucleophile" evidence="7 8">
    <location>
        <position position="160"/>
    </location>
</feature>
<comment type="catalytic activity">
    <reaction evidence="8">
        <text>(6S)-5,6,7,8-tetrahydrofolyl-(gamma-L-Glu)(n) + (n-1) H2O = (6S)-5,6,7,8-tetrahydrofolate + (n-1) L-glutamate</text>
        <dbReference type="Rhea" id="RHEA:56784"/>
        <dbReference type="Rhea" id="RHEA-COMP:14738"/>
        <dbReference type="ChEBI" id="CHEBI:15377"/>
        <dbReference type="ChEBI" id="CHEBI:29985"/>
        <dbReference type="ChEBI" id="CHEBI:57453"/>
        <dbReference type="ChEBI" id="CHEBI:141005"/>
        <dbReference type="EC" id="3.4.19.9"/>
    </reaction>
</comment>
<comment type="similarity">
    <text evidence="2">Belongs to the peptidase C26 family.</text>
</comment>
<comment type="subcellular location">
    <subcellularLocation>
        <location evidence="1">Secreted</location>
        <location evidence="1">Extracellular space</location>
    </subcellularLocation>
</comment>
<dbReference type="InterPro" id="IPR029062">
    <property type="entry name" value="Class_I_gatase-like"/>
</dbReference>
<evidence type="ECO:0000313" key="12">
    <source>
        <dbReference type="Proteomes" id="UP000332933"/>
    </source>
</evidence>
<dbReference type="PANTHER" id="PTHR11315">
    <property type="entry name" value="PROTEASE FAMILY C26 GAMMA-GLUTAMYL HYDROLASE"/>
    <property type="match status" value="1"/>
</dbReference>
<proteinExistence type="inferred from homology"/>
<dbReference type="Proteomes" id="UP000332933">
    <property type="component" value="Unassembled WGS sequence"/>
</dbReference>
<keyword evidence="9" id="KW-0812">Transmembrane</keyword>
<sequence>MTRPTDDRVPILNATPATASTSSRGKYLLVGVATLLACASVAMVASVAHRPAVDVRRALPRNILPILTPNPIIGIHGRISFHGDEYIGASYIKWVESAGGRAVHIPYDASPDELRALLHNVNGVLFPGGGGDPNAAATFIYEYAMELNDNGTYFPIWGTCLGLEWLVQLTSKNASILDVVEADNVSSTLAFQHRDDRPPSRIFGFSPFFDVLTTAPLTDNFHDLGILADHFDATESLAAFYNPVATSQDRHGQTYVAVIEAYDYPFYGVQFHPEKNAYEFGEFPDGRLWKWIDHSYEAILASQSFAHFFLHEARRNDHWFRDIAQQQAALLYNTKTSNRSYPMYVEIVLVD</sequence>
<evidence type="ECO:0000256" key="1">
    <source>
        <dbReference type="ARBA" id="ARBA00004239"/>
    </source>
</evidence>
<evidence type="ECO:0000256" key="5">
    <source>
        <dbReference type="ARBA" id="ARBA00022729"/>
    </source>
</evidence>
<keyword evidence="9" id="KW-0472">Membrane</keyword>
<evidence type="ECO:0000256" key="6">
    <source>
        <dbReference type="ARBA" id="ARBA00022801"/>
    </source>
</evidence>
<evidence type="ECO:0000313" key="11">
    <source>
        <dbReference type="EMBL" id="VFT97338.1"/>
    </source>
</evidence>
<evidence type="ECO:0000256" key="2">
    <source>
        <dbReference type="ARBA" id="ARBA00011083"/>
    </source>
</evidence>
<protein>
    <recommendedName>
        <fullName evidence="3 8">folate gamma-glutamyl hydrolase</fullName>
        <ecNumber evidence="3 8">3.4.19.9</ecNumber>
    </recommendedName>
</protein>
<keyword evidence="9" id="KW-1133">Transmembrane helix</keyword>
<keyword evidence="5" id="KW-0732">Signal</keyword>
<feature type="active site" evidence="8">
    <location>
        <position position="272"/>
    </location>
</feature>
<name>A0A485LFL6_9STRA</name>
<evidence type="ECO:0000256" key="3">
    <source>
        <dbReference type="ARBA" id="ARBA00012886"/>
    </source>
</evidence>
<evidence type="ECO:0000313" key="10">
    <source>
        <dbReference type="EMBL" id="KAF0687674.1"/>
    </source>
</evidence>
<dbReference type="AlphaFoldDB" id="A0A485LFL6"/>
<dbReference type="GO" id="GO:0005576">
    <property type="term" value="C:extracellular region"/>
    <property type="evidence" value="ECO:0007669"/>
    <property type="project" value="UniProtKB-SubCell"/>
</dbReference>
<dbReference type="Gene3D" id="3.40.50.880">
    <property type="match status" value="1"/>
</dbReference>
<reference evidence="11 12" key="1">
    <citation type="submission" date="2019-03" db="EMBL/GenBank/DDBJ databases">
        <authorList>
            <person name="Gaulin E."/>
            <person name="Dumas B."/>
        </authorList>
    </citation>
    <scope>NUCLEOTIDE SEQUENCE [LARGE SCALE GENOMIC DNA]</scope>
    <source>
        <strain evidence="11">CBS 568.67</strain>
    </source>
</reference>
<dbReference type="InterPro" id="IPR011697">
    <property type="entry name" value="Peptidase_C26"/>
</dbReference>
<dbReference type="PANTHER" id="PTHR11315:SF0">
    <property type="entry name" value="FOLATE GAMMA-GLUTAMYL HYDROLASE"/>
    <property type="match status" value="1"/>
</dbReference>
<dbReference type="EMBL" id="CAADRA010006923">
    <property type="protein sequence ID" value="VFT97338.1"/>
    <property type="molecule type" value="Genomic_DNA"/>
</dbReference>
<dbReference type="EMBL" id="VJMH01006897">
    <property type="protein sequence ID" value="KAF0687674.1"/>
    <property type="molecule type" value="Genomic_DNA"/>
</dbReference>
<dbReference type="EC" id="3.4.19.9" evidence="3 8"/>
<dbReference type="GO" id="GO:0034722">
    <property type="term" value="F:gamma-glutamyl-peptidase activity"/>
    <property type="evidence" value="ECO:0007669"/>
    <property type="project" value="UniProtKB-UniRule"/>
</dbReference>